<accession>B9S6Q0</accession>
<dbReference type="InterPro" id="IPR005174">
    <property type="entry name" value="KIB1-4_b-propeller"/>
</dbReference>
<dbReference type="PANTHER" id="PTHR47123:SF14">
    <property type="entry name" value="F-BOX DOMAIN-CONTAINING PROTEIN"/>
    <property type="match status" value="1"/>
</dbReference>
<reference evidence="3" key="1">
    <citation type="journal article" date="2010" name="Nat. Biotechnol.">
        <title>Draft genome sequence of the oilseed species Ricinus communis.</title>
        <authorList>
            <person name="Chan A.P."/>
            <person name="Crabtree J."/>
            <person name="Zhao Q."/>
            <person name="Lorenzi H."/>
            <person name="Orvis J."/>
            <person name="Puiu D."/>
            <person name="Melake-Berhan A."/>
            <person name="Jones K.M."/>
            <person name="Redman J."/>
            <person name="Chen G."/>
            <person name="Cahoon E.B."/>
            <person name="Gedil M."/>
            <person name="Stanke M."/>
            <person name="Haas B.J."/>
            <person name="Wortman J.R."/>
            <person name="Fraser-Liggett C.M."/>
            <person name="Ravel J."/>
            <person name="Rabinowicz P.D."/>
        </authorList>
    </citation>
    <scope>NUCLEOTIDE SEQUENCE [LARGE SCALE GENOMIC DNA]</scope>
    <source>
        <strain evidence="3">cv. Hale</strain>
    </source>
</reference>
<dbReference type="Gene3D" id="1.20.1280.50">
    <property type="match status" value="1"/>
</dbReference>
<dbReference type="Proteomes" id="UP000008311">
    <property type="component" value="Unassembled WGS sequence"/>
</dbReference>
<dbReference type="CDD" id="cd09917">
    <property type="entry name" value="F-box_SF"/>
    <property type="match status" value="1"/>
</dbReference>
<dbReference type="InParanoid" id="B9S6Q0"/>
<dbReference type="InterPro" id="IPR001810">
    <property type="entry name" value="F-box_dom"/>
</dbReference>
<dbReference type="SMART" id="SM00256">
    <property type="entry name" value="FBOX"/>
    <property type="match status" value="1"/>
</dbReference>
<dbReference type="Pfam" id="PF12937">
    <property type="entry name" value="F-box-like"/>
    <property type="match status" value="1"/>
</dbReference>
<dbReference type="SUPFAM" id="SSF81383">
    <property type="entry name" value="F-box domain"/>
    <property type="match status" value="1"/>
</dbReference>
<dbReference type="Pfam" id="PF03478">
    <property type="entry name" value="Beta-prop_KIB1-4"/>
    <property type="match status" value="1"/>
</dbReference>
<dbReference type="PANTHER" id="PTHR47123">
    <property type="entry name" value="F-BOX PROTEIN SKIP23"/>
    <property type="match status" value="1"/>
</dbReference>
<dbReference type="STRING" id="3988.B9S6Q0"/>
<organism evidence="2 3">
    <name type="scientific">Ricinus communis</name>
    <name type="common">Castor bean</name>
    <dbReference type="NCBI Taxonomy" id="3988"/>
    <lineage>
        <taxon>Eukaryota</taxon>
        <taxon>Viridiplantae</taxon>
        <taxon>Streptophyta</taxon>
        <taxon>Embryophyta</taxon>
        <taxon>Tracheophyta</taxon>
        <taxon>Spermatophyta</taxon>
        <taxon>Magnoliopsida</taxon>
        <taxon>eudicotyledons</taxon>
        <taxon>Gunneridae</taxon>
        <taxon>Pentapetalae</taxon>
        <taxon>rosids</taxon>
        <taxon>fabids</taxon>
        <taxon>Malpighiales</taxon>
        <taxon>Euphorbiaceae</taxon>
        <taxon>Acalyphoideae</taxon>
        <taxon>Acalypheae</taxon>
        <taxon>Ricinus</taxon>
    </lineage>
</organism>
<dbReference type="InterPro" id="IPR051304">
    <property type="entry name" value="SCF_F-box_domain"/>
</dbReference>
<proteinExistence type="predicted"/>
<dbReference type="GO" id="GO:0016567">
    <property type="term" value="P:protein ubiquitination"/>
    <property type="evidence" value="ECO:0000318"/>
    <property type="project" value="GO_Central"/>
</dbReference>
<protein>
    <submittedName>
        <fullName evidence="2">Sugar binding protein, putative</fullName>
    </submittedName>
</protein>
<name>B9S6Q0_RICCO</name>
<dbReference type="OrthoDB" id="638130at2759"/>
<evidence type="ECO:0000313" key="2">
    <source>
        <dbReference type="EMBL" id="EEF40656.1"/>
    </source>
</evidence>
<dbReference type="InterPro" id="IPR036047">
    <property type="entry name" value="F-box-like_dom_sf"/>
</dbReference>
<dbReference type="EMBL" id="EQ973882">
    <property type="protein sequence ID" value="EEF40656.1"/>
    <property type="molecule type" value="Genomic_DNA"/>
</dbReference>
<dbReference type="KEGG" id="rcu:8268724"/>
<evidence type="ECO:0000259" key="1">
    <source>
        <dbReference type="SMART" id="SM00256"/>
    </source>
</evidence>
<dbReference type="OMA" id="THFDERN"/>
<keyword evidence="3" id="KW-1185">Reference proteome</keyword>
<dbReference type="AlphaFoldDB" id="B9S6Q0"/>
<evidence type="ECO:0000313" key="3">
    <source>
        <dbReference type="Proteomes" id="UP000008311"/>
    </source>
</evidence>
<dbReference type="eggNOG" id="ENOG502RY64">
    <property type="taxonomic scope" value="Eukaryota"/>
</dbReference>
<dbReference type="FunCoup" id="B9S6Q0">
    <property type="interactions" value="3"/>
</dbReference>
<feature type="domain" description="F-box" evidence="1">
    <location>
        <begin position="11"/>
        <end position="52"/>
    </location>
</feature>
<sequence>MGDIRRQWADLPKELVEMISEHLDSLIDILQLRAVCTSWRSSVSLPSFDQEIPLQILSLPFPFCVDVVLSRRLIYRLEVINHNINCSSSVSKGWLIKVGESRREKLKLLQPISDFQVGYCSIPLDLLDLRFVELIQSFKLELANPEGFSVFGVYKVIPFSLPESSSEEVDGIIAIIQGGKLGYWLVGDEYWEFLDDGDFRFDDIIEYKGQLYVVDRLGTVFWIDSSWELIRYSPLLNSRGGRKTLVESCGDLYVVDRFLDGERNHEYETMATRYRNINPDRRTCERYPKTIDIRVYKLDEEWGRWVDVKSLGDQVFVLGSDCSFSISSSELDGGKGNCVYFTDDDEAGISSNNVRIRMFQLEDCSIKELDMSPQCSEIFWPPNVGST</sequence>
<gene>
    <name evidence="2" type="ORF">RCOM_0871240</name>
</gene>